<dbReference type="CDD" id="cd00644">
    <property type="entry name" value="HMG-CoA_reductase_classII"/>
    <property type="match status" value="1"/>
</dbReference>
<dbReference type="PROSITE" id="PS00066">
    <property type="entry name" value="HMG_COA_REDUCTASE_1"/>
    <property type="match status" value="1"/>
</dbReference>
<dbReference type="PANTHER" id="PTHR10572">
    <property type="entry name" value="3-HYDROXY-3-METHYLGLUTARYL-COENZYME A REDUCTASE"/>
    <property type="match status" value="1"/>
</dbReference>
<dbReference type="Gene3D" id="3.90.770.10">
    <property type="entry name" value="3-hydroxy-3-methylglutaryl-coenzyme A Reductase, Chain A, domain 2"/>
    <property type="match status" value="2"/>
</dbReference>
<dbReference type="PRINTS" id="PR00071">
    <property type="entry name" value="HMGCOARDTASE"/>
</dbReference>
<comment type="similarity">
    <text evidence="1 3">Belongs to the HMG-CoA reductase family.</text>
</comment>
<gene>
    <name evidence="4" type="ORF">AC482_01175</name>
</gene>
<dbReference type="InterPro" id="IPR009023">
    <property type="entry name" value="HMG_CoA_Rdtase_NAD(P)-bd_sf"/>
</dbReference>
<dbReference type="Proteomes" id="UP000037210">
    <property type="component" value="Unassembled WGS sequence"/>
</dbReference>
<dbReference type="InterPro" id="IPR023074">
    <property type="entry name" value="HMG_CoA_Rdtase_cat_sf"/>
</dbReference>
<dbReference type="PROSITE" id="PS00318">
    <property type="entry name" value="HMG_COA_REDUCTASE_2"/>
    <property type="match status" value="1"/>
</dbReference>
<organism evidence="4 5">
    <name type="scientific">miscellaneous Crenarchaeota group-15 archaeon DG-45</name>
    <dbReference type="NCBI Taxonomy" id="1685127"/>
    <lineage>
        <taxon>Archaea</taxon>
        <taxon>Candidatus Bathyarchaeota</taxon>
        <taxon>MCG-15</taxon>
    </lineage>
</organism>
<dbReference type="SUPFAM" id="SSF55035">
    <property type="entry name" value="NAD-binding domain of HMG-CoA reductase"/>
    <property type="match status" value="1"/>
</dbReference>
<dbReference type="AlphaFoldDB" id="A0A0M0BSH5"/>
<proteinExistence type="inferred from homology"/>
<accession>A0A0M0BSH5</accession>
<dbReference type="NCBIfam" id="TIGR00532">
    <property type="entry name" value="HMG_CoA_R_NAD"/>
    <property type="match status" value="1"/>
</dbReference>
<protein>
    <recommendedName>
        <fullName evidence="3">3-hydroxy-3-methylglutaryl coenzyme A reductase</fullName>
        <shortName evidence="3">HMG-CoA reductase</shortName>
    </recommendedName>
</protein>
<evidence type="ECO:0000313" key="5">
    <source>
        <dbReference type="Proteomes" id="UP000037210"/>
    </source>
</evidence>
<dbReference type="PANTHER" id="PTHR10572:SF24">
    <property type="entry name" value="3-HYDROXY-3-METHYLGLUTARYL-COENZYME A REDUCTASE"/>
    <property type="match status" value="1"/>
</dbReference>
<dbReference type="InterPro" id="IPR009029">
    <property type="entry name" value="HMG_CoA_Rdtase_sub-bd_dom_sf"/>
</dbReference>
<evidence type="ECO:0000256" key="2">
    <source>
        <dbReference type="ARBA" id="ARBA00023002"/>
    </source>
</evidence>
<dbReference type="EMBL" id="LFWZ01000007">
    <property type="protein sequence ID" value="KON31330.1"/>
    <property type="molecule type" value="Genomic_DNA"/>
</dbReference>
<dbReference type="SUPFAM" id="SSF56542">
    <property type="entry name" value="Substrate-binding domain of HMG-CoA reductase"/>
    <property type="match status" value="1"/>
</dbReference>
<dbReference type="Gene3D" id="1.10.8.660">
    <property type="match status" value="1"/>
</dbReference>
<dbReference type="Pfam" id="PF00368">
    <property type="entry name" value="HMG-CoA_red"/>
    <property type="match status" value="1"/>
</dbReference>
<sequence>MPMEERVGIVAGYAGLTSEEVELLRSGGGLGLEAADRMIENVLGTIAYPLGVAVNFRINGRDRLVPMALEEPSVVAAASNMARIMREGEGIMVRSSEPVMIGQMQVLDIPRMETAVDAIEEAKPRLIELANRQDPVLERFGGGARDLEARVIESEAGAMLIIHLLVDCRDAMGANAVNTMCEALAPYIEELTGGRVLLRIISNLADRRLARAEAVIRKGEIGGEEGVDNIVAAWAFADADPYRAATHNKGIMNGVIAVALATAQDHRALEAGAHAYAARGGRYRSLSRWWKNEGGDLVGALEMPMAVGLVGGATRTHPMARLALKILGVSTATELSDVMAAVGLAQNLAALRALTQEGIQRGHMRLHARNLVVMAGAEGDLIDEAVEPLIESGEIRFDNAQAIVRRLKG</sequence>
<dbReference type="PROSITE" id="PS50065">
    <property type="entry name" value="HMG_COA_REDUCTASE_4"/>
    <property type="match status" value="1"/>
</dbReference>
<comment type="caution">
    <text evidence="4">The sequence shown here is derived from an EMBL/GenBank/DDBJ whole genome shotgun (WGS) entry which is preliminary data.</text>
</comment>
<dbReference type="InterPro" id="IPR002202">
    <property type="entry name" value="HMG_CoA_Rdtase"/>
</dbReference>
<evidence type="ECO:0000256" key="1">
    <source>
        <dbReference type="ARBA" id="ARBA00007661"/>
    </source>
</evidence>
<dbReference type="GO" id="GO:0015936">
    <property type="term" value="P:coenzyme A metabolic process"/>
    <property type="evidence" value="ECO:0007669"/>
    <property type="project" value="InterPro"/>
</dbReference>
<dbReference type="GO" id="GO:0004420">
    <property type="term" value="F:hydroxymethylglutaryl-CoA reductase (NADPH) activity"/>
    <property type="evidence" value="ECO:0007669"/>
    <property type="project" value="InterPro"/>
</dbReference>
<evidence type="ECO:0000313" key="4">
    <source>
        <dbReference type="EMBL" id="KON31330.1"/>
    </source>
</evidence>
<name>A0A0M0BSH5_9ARCH</name>
<dbReference type="InterPro" id="IPR004553">
    <property type="entry name" value="HMG_CoA_Rdtase_bac-typ"/>
</dbReference>
<dbReference type="InterPro" id="IPR023076">
    <property type="entry name" value="HMG_CoA_Rdtase_CS"/>
</dbReference>
<dbReference type="PATRIC" id="fig|1685127.3.peg.261"/>
<evidence type="ECO:0000256" key="3">
    <source>
        <dbReference type="RuleBase" id="RU361219"/>
    </source>
</evidence>
<reference evidence="4 5" key="1">
    <citation type="submission" date="2015-06" db="EMBL/GenBank/DDBJ databases">
        <title>New insights into the roles of widespread benthic archaea in carbon and nitrogen cycling.</title>
        <authorList>
            <person name="Lazar C.S."/>
            <person name="Baker B.J."/>
            <person name="Seitz K.W."/>
            <person name="Hyde A.S."/>
            <person name="Dick G.J."/>
            <person name="Hinrichs K.-U."/>
            <person name="Teske A.P."/>
        </authorList>
    </citation>
    <scope>NUCLEOTIDE SEQUENCE [LARGE SCALE GENOMIC DNA]</scope>
    <source>
        <strain evidence="4">DG-45</strain>
    </source>
</reference>
<keyword evidence="2 3" id="KW-0560">Oxidoreductase</keyword>